<dbReference type="InterPro" id="IPR022791">
    <property type="entry name" value="L-PG_synthase/AglD"/>
</dbReference>
<evidence type="ECO:0000256" key="6">
    <source>
        <dbReference type="SAM" id="MobiDB-lite"/>
    </source>
</evidence>
<feature type="compositionally biased region" description="Pro residues" evidence="6">
    <location>
        <begin position="8"/>
        <end position="18"/>
    </location>
</feature>
<comment type="subcellular location">
    <subcellularLocation>
        <location evidence="1">Cell membrane</location>
        <topology evidence="1">Multi-pass membrane protein</topology>
    </subcellularLocation>
</comment>
<keyword evidence="3 7" id="KW-0812">Transmembrane</keyword>
<keyword evidence="5 7" id="KW-0472">Membrane</keyword>
<sequence>MSSVEVVPPQPPPQPPPRSSSRRLLRPVLVVVVVGSAVWFVEGFVGDIDWSQVRAALDHLAWWQLPVLVLGLLLRQLLNALPLSVYIEGCGPLRAVANDQAAILMTTIAPPPSDVVVRLAMFSSWGISRSAGLAGTVMNTVSFYVVRFAAPLLGVLVMAVTGDLLGGELWTALASGAVSAALLVVVWLSFRSPAFAASTGRRTGLLARRVRSSVDPGVWAESVLGFRGTVVDRIARTLPLSVAALVGMVVVDAGLIVLSVRFVGASRVDLPAVWVLTAFLVAYPLTLFPFSGLGLLDAVVIATLVARAGQEVEASLVAALIIWRVVTIGAPLVLGMVAVTWWRLSTRAGVT</sequence>
<evidence type="ECO:0000256" key="7">
    <source>
        <dbReference type="SAM" id="Phobius"/>
    </source>
</evidence>
<keyword evidence="9" id="KW-1185">Reference proteome</keyword>
<keyword evidence="2" id="KW-1003">Cell membrane</keyword>
<reference evidence="8 9" key="1">
    <citation type="submission" date="2021-05" db="EMBL/GenBank/DDBJ databases">
        <title>Complete genome of Nocardioides aquaticus KCTC 9944T isolated from meromictic and hypersaline Ekho Lake, Antarctica.</title>
        <authorList>
            <person name="Hwang K."/>
            <person name="Kim K.M."/>
            <person name="Choe H."/>
        </authorList>
    </citation>
    <scope>NUCLEOTIDE SEQUENCE [LARGE SCALE GENOMIC DNA]</scope>
    <source>
        <strain evidence="8 9">KCTC 9944</strain>
    </source>
</reference>
<evidence type="ECO:0000256" key="2">
    <source>
        <dbReference type="ARBA" id="ARBA00022475"/>
    </source>
</evidence>
<evidence type="ECO:0000313" key="8">
    <source>
        <dbReference type="EMBL" id="QVT80254.1"/>
    </source>
</evidence>
<accession>A0ABX8EJ17</accession>
<organism evidence="8 9">
    <name type="scientific">Nocardioides aquaticus</name>
    <dbReference type="NCBI Taxonomy" id="160826"/>
    <lineage>
        <taxon>Bacteria</taxon>
        <taxon>Bacillati</taxon>
        <taxon>Actinomycetota</taxon>
        <taxon>Actinomycetes</taxon>
        <taxon>Propionibacteriales</taxon>
        <taxon>Nocardioidaceae</taxon>
        <taxon>Nocardioides</taxon>
    </lineage>
</organism>
<evidence type="ECO:0000256" key="1">
    <source>
        <dbReference type="ARBA" id="ARBA00004651"/>
    </source>
</evidence>
<dbReference type="Pfam" id="PF03706">
    <property type="entry name" value="LPG_synthase_TM"/>
    <property type="match status" value="1"/>
</dbReference>
<gene>
    <name evidence="8" type="ORF">ENKNEFLB_02645</name>
</gene>
<evidence type="ECO:0000256" key="5">
    <source>
        <dbReference type="ARBA" id="ARBA00023136"/>
    </source>
</evidence>
<evidence type="ECO:0000256" key="4">
    <source>
        <dbReference type="ARBA" id="ARBA00022989"/>
    </source>
</evidence>
<name>A0ABX8EJ17_9ACTN</name>
<keyword evidence="4 7" id="KW-1133">Transmembrane helix</keyword>
<evidence type="ECO:0008006" key="10">
    <source>
        <dbReference type="Google" id="ProtNLM"/>
    </source>
</evidence>
<feature type="transmembrane region" description="Helical" evidence="7">
    <location>
        <begin position="317"/>
        <end position="342"/>
    </location>
</feature>
<protein>
    <recommendedName>
        <fullName evidence="10">Flippase-like domain-containing protein</fullName>
    </recommendedName>
</protein>
<proteinExistence type="predicted"/>
<feature type="transmembrane region" description="Helical" evidence="7">
    <location>
        <begin position="131"/>
        <end position="157"/>
    </location>
</feature>
<evidence type="ECO:0000313" key="9">
    <source>
        <dbReference type="Proteomes" id="UP000679307"/>
    </source>
</evidence>
<feature type="transmembrane region" description="Helical" evidence="7">
    <location>
        <begin position="24"/>
        <end position="41"/>
    </location>
</feature>
<feature type="transmembrane region" description="Helical" evidence="7">
    <location>
        <begin position="169"/>
        <end position="190"/>
    </location>
</feature>
<evidence type="ECO:0000256" key="3">
    <source>
        <dbReference type="ARBA" id="ARBA00022692"/>
    </source>
</evidence>
<feature type="transmembrane region" description="Helical" evidence="7">
    <location>
        <begin position="237"/>
        <end position="260"/>
    </location>
</feature>
<dbReference type="Proteomes" id="UP000679307">
    <property type="component" value="Chromosome"/>
</dbReference>
<feature type="transmembrane region" description="Helical" evidence="7">
    <location>
        <begin position="272"/>
        <end position="305"/>
    </location>
</feature>
<dbReference type="EMBL" id="CP075371">
    <property type="protein sequence ID" value="QVT80254.1"/>
    <property type="molecule type" value="Genomic_DNA"/>
</dbReference>
<feature type="region of interest" description="Disordered" evidence="6">
    <location>
        <begin position="1"/>
        <end position="21"/>
    </location>
</feature>